<feature type="transmembrane region" description="Helical" evidence="2">
    <location>
        <begin position="78"/>
        <end position="98"/>
    </location>
</feature>
<feature type="transmembrane region" description="Helical" evidence="2">
    <location>
        <begin position="311"/>
        <end position="335"/>
    </location>
</feature>
<sequence>MPAPTPEGEHRAGDRDLDKQRPWGRPGAWLALVLLSAVPLLWPDIPPLTDVPGHLGRYRVQLDLAHSPALQRFFAFEWALIGNLGVDLLVIPLAPLLGLEGAVKLVVAAIPPLTVAGFLWTAREVHGRVPPTAPFAAPLAFGFPFQFGFVNFALSVGLAFLALGLWLRLGRQEKWLLRAALFVSIGVMLWVAHVYGWALLSLLAATNELFRQARRHGDWIRGALRAAANGVVLTPPLLLMLAWRSEAGGGSFDWFDWELKGDWIVMALRDRWQAFDLAAVALLGAVIVVAAALGIARWWRSSPTGGSFDPGLGLAAALLAVAFALAPGTVFGSAYADMRLVPFAIAVAILAIRPDIWGRFGGAVAVAGLAFFAARTAGTTWSYALHDRAWRAELAALDRVPFGARLVTFVPRGCPRGWATPRFDHLPSIALARRRAFANDQWDMPGAQLLSVRYPAAGAFARDPSQFVTPVGCVSGLRTIEQALAQVPRGAFDYLWLVDPPAHDARLTAGLRPLWRRRNSVLFRIER</sequence>
<feature type="transmembrane region" description="Helical" evidence="2">
    <location>
        <begin position="274"/>
        <end position="299"/>
    </location>
</feature>
<gene>
    <name evidence="3" type="ORF">AVDCRST_MAG91-163</name>
</gene>
<keyword evidence="2" id="KW-0812">Transmembrane</keyword>
<feature type="transmembrane region" description="Helical" evidence="2">
    <location>
        <begin position="105"/>
        <end position="123"/>
    </location>
</feature>
<feature type="transmembrane region" description="Helical" evidence="2">
    <location>
        <begin position="143"/>
        <end position="167"/>
    </location>
</feature>
<evidence type="ECO:0008006" key="4">
    <source>
        <dbReference type="Google" id="ProtNLM"/>
    </source>
</evidence>
<dbReference type="AlphaFoldDB" id="A0A6J4RXL7"/>
<proteinExistence type="predicted"/>
<protein>
    <recommendedName>
        <fullName evidence="4">Glycosyltransferase RgtA/B/C/D-like domain-containing protein</fullName>
    </recommendedName>
</protein>
<feature type="transmembrane region" description="Helical" evidence="2">
    <location>
        <begin position="356"/>
        <end position="374"/>
    </location>
</feature>
<organism evidence="3">
    <name type="scientific">uncultured Sphingomonadaceae bacterium</name>
    <dbReference type="NCBI Taxonomy" id="169976"/>
    <lineage>
        <taxon>Bacteria</taxon>
        <taxon>Pseudomonadati</taxon>
        <taxon>Pseudomonadota</taxon>
        <taxon>Alphaproteobacteria</taxon>
        <taxon>Sphingomonadales</taxon>
        <taxon>Sphingomonadaceae</taxon>
        <taxon>environmental samples</taxon>
    </lineage>
</organism>
<evidence type="ECO:0000256" key="1">
    <source>
        <dbReference type="SAM" id="MobiDB-lite"/>
    </source>
</evidence>
<keyword evidence="2" id="KW-0472">Membrane</keyword>
<reference evidence="3" key="1">
    <citation type="submission" date="2020-02" db="EMBL/GenBank/DDBJ databases">
        <authorList>
            <person name="Meier V. D."/>
        </authorList>
    </citation>
    <scope>NUCLEOTIDE SEQUENCE</scope>
    <source>
        <strain evidence="3">AVDCRST_MAG91</strain>
    </source>
</reference>
<accession>A0A6J4RXL7</accession>
<feature type="transmembrane region" description="Helical" evidence="2">
    <location>
        <begin position="223"/>
        <end position="243"/>
    </location>
</feature>
<feature type="transmembrane region" description="Helical" evidence="2">
    <location>
        <begin position="23"/>
        <end position="42"/>
    </location>
</feature>
<feature type="transmembrane region" description="Helical" evidence="2">
    <location>
        <begin position="179"/>
        <end position="203"/>
    </location>
</feature>
<dbReference type="EMBL" id="CADCVX010000042">
    <property type="protein sequence ID" value="CAA9483871.1"/>
    <property type="molecule type" value="Genomic_DNA"/>
</dbReference>
<feature type="region of interest" description="Disordered" evidence="1">
    <location>
        <begin position="1"/>
        <end position="20"/>
    </location>
</feature>
<name>A0A6J4RXL7_9SPHN</name>
<feature type="compositionally biased region" description="Basic and acidic residues" evidence="1">
    <location>
        <begin position="7"/>
        <end position="20"/>
    </location>
</feature>
<evidence type="ECO:0000313" key="3">
    <source>
        <dbReference type="EMBL" id="CAA9483871.1"/>
    </source>
</evidence>
<keyword evidence="2" id="KW-1133">Transmembrane helix</keyword>
<evidence type="ECO:0000256" key="2">
    <source>
        <dbReference type="SAM" id="Phobius"/>
    </source>
</evidence>